<dbReference type="Gene3D" id="1.10.10.60">
    <property type="entry name" value="Homeodomain-like"/>
    <property type="match status" value="1"/>
</dbReference>
<dbReference type="InterPro" id="IPR009057">
    <property type="entry name" value="Homeodomain-like_sf"/>
</dbReference>
<feature type="domain" description="Sigma-54 factor interaction" evidence="8">
    <location>
        <begin position="1328"/>
        <end position="1556"/>
    </location>
</feature>
<dbReference type="InterPro" id="IPR027417">
    <property type="entry name" value="P-loop_NTPase"/>
</dbReference>
<dbReference type="GO" id="GO:0043565">
    <property type="term" value="F:sequence-specific DNA binding"/>
    <property type="evidence" value="ECO:0007669"/>
    <property type="project" value="InterPro"/>
</dbReference>
<evidence type="ECO:0000256" key="3">
    <source>
        <dbReference type="ARBA" id="ARBA00023015"/>
    </source>
</evidence>
<protein>
    <submittedName>
        <fullName evidence="9">Transcriptional regulatory protein ZraR</fullName>
    </submittedName>
</protein>
<dbReference type="SUPFAM" id="SSF46689">
    <property type="entry name" value="Homeodomain-like"/>
    <property type="match status" value="1"/>
</dbReference>
<dbReference type="InterPro" id="IPR029016">
    <property type="entry name" value="GAF-like_dom_sf"/>
</dbReference>
<dbReference type="GO" id="GO:0004672">
    <property type="term" value="F:protein kinase activity"/>
    <property type="evidence" value="ECO:0007669"/>
    <property type="project" value="InterPro"/>
</dbReference>
<dbReference type="FunFam" id="3.40.50.300:FF:000006">
    <property type="entry name" value="DNA-binding transcriptional regulator NtrC"/>
    <property type="match status" value="1"/>
</dbReference>
<dbReference type="Gene3D" id="1.10.510.10">
    <property type="entry name" value="Transferase(Phosphotransferase) domain 1"/>
    <property type="match status" value="1"/>
</dbReference>
<dbReference type="PRINTS" id="PR01590">
    <property type="entry name" value="HTHFIS"/>
</dbReference>
<dbReference type="KEGG" id="pbap:Pla133_34270"/>
<evidence type="ECO:0000256" key="2">
    <source>
        <dbReference type="ARBA" id="ARBA00022840"/>
    </source>
</evidence>
<dbReference type="CDD" id="cd00009">
    <property type="entry name" value="AAA"/>
    <property type="match status" value="1"/>
</dbReference>
<keyword evidence="2" id="KW-0067">ATP-binding</keyword>
<dbReference type="InterPro" id="IPR025944">
    <property type="entry name" value="Sigma_54_int_dom_CS"/>
</dbReference>
<feature type="domain" description="Protein kinase" evidence="7">
    <location>
        <begin position="24"/>
        <end position="269"/>
    </location>
</feature>
<evidence type="ECO:0000256" key="6">
    <source>
        <dbReference type="SAM" id="MobiDB-lite"/>
    </source>
</evidence>
<dbReference type="PROSITE" id="PS00688">
    <property type="entry name" value="SIGMA54_INTERACT_3"/>
    <property type="match status" value="1"/>
</dbReference>
<dbReference type="SUPFAM" id="SSF52540">
    <property type="entry name" value="P-loop containing nucleoside triphosphate hydrolases"/>
    <property type="match status" value="1"/>
</dbReference>
<gene>
    <name evidence="9" type="primary">zraR_7</name>
    <name evidence="9" type="ORF">Pla133_34270</name>
</gene>
<keyword evidence="5" id="KW-0804">Transcription</keyword>
<dbReference type="Gene3D" id="3.30.450.40">
    <property type="match status" value="1"/>
</dbReference>
<dbReference type="SUPFAM" id="SSF48452">
    <property type="entry name" value="TPR-like"/>
    <property type="match status" value="1"/>
</dbReference>
<dbReference type="InterPro" id="IPR002078">
    <property type="entry name" value="Sigma_54_int"/>
</dbReference>
<evidence type="ECO:0000313" key="10">
    <source>
        <dbReference type="Proteomes" id="UP000316921"/>
    </source>
</evidence>
<evidence type="ECO:0000259" key="7">
    <source>
        <dbReference type="PROSITE" id="PS50011"/>
    </source>
</evidence>
<reference evidence="9 10" key="1">
    <citation type="submission" date="2019-02" db="EMBL/GenBank/DDBJ databases">
        <title>Deep-cultivation of Planctomycetes and their phenomic and genomic characterization uncovers novel biology.</title>
        <authorList>
            <person name="Wiegand S."/>
            <person name="Jogler M."/>
            <person name="Boedeker C."/>
            <person name="Pinto D."/>
            <person name="Vollmers J."/>
            <person name="Rivas-Marin E."/>
            <person name="Kohn T."/>
            <person name="Peeters S.H."/>
            <person name="Heuer A."/>
            <person name="Rast P."/>
            <person name="Oberbeckmann S."/>
            <person name="Bunk B."/>
            <person name="Jeske O."/>
            <person name="Meyerdierks A."/>
            <person name="Storesund J.E."/>
            <person name="Kallscheuer N."/>
            <person name="Luecker S."/>
            <person name="Lage O.M."/>
            <person name="Pohl T."/>
            <person name="Merkel B.J."/>
            <person name="Hornburger P."/>
            <person name="Mueller R.-W."/>
            <person name="Bruemmer F."/>
            <person name="Labrenz M."/>
            <person name="Spormann A.M."/>
            <person name="Op den Camp H."/>
            <person name="Overmann J."/>
            <person name="Amann R."/>
            <person name="Jetten M.S.M."/>
            <person name="Mascher T."/>
            <person name="Medema M.H."/>
            <person name="Devos D.P."/>
            <person name="Kaster A.-K."/>
            <person name="Ovreas L."/>
            <person name="Rohde M."/>
            <person name="Galperin M.Y."/>
            <person name="Jogler C."/>
        </authorList>
    </citation>
    <scope>NUCLEOTIDE SEQUENCE [LARGE SCALE GENOMIC DNA]</scope>
    <source>
        <strain evidence="9 10">Pla133</strain>
    </source>
</reference>
<dbReference type="Pfam" id="PF00158">
    <property type="entry name" value="Sigma54_activat"/>
    <property type="match status" value="1"/>
</dbReference>
<dbReference type="Pfam" id="PF01590">
    <property type="entry name" value="GAF"/>
    <property type="match status" value="1"/>
</dbReference>
<dbReference type="PROSITE" id="PS50045">
    <property type="entry name" value="SIGMA54_INTERACT_4"/>
    <property type="match status" value="1"/>
</dbReference>
<dbReference type="SMART" id="SM00065">
    <property type="entry name" value="GAF"/>
    <property type="match status" value="1"/>
</dbReference>
<dbReference type="EMBL" id="CP036287">
    <property type="protein sequence ID" value="QDU68331.1"/>
    <property type="molecule type" value="Genomic_DNA"/>
</dbReference>
<accession>A0A518BMX1</accession>
<keyword evidence="1" id="KW-0547">Nucleotide-binding</keyword>
<evidence type="ECO:0000256" key="1">
    <source>
        <dbReference type="ARBA" id="ARBA00022741"/>
    </source>
</evidence>
<dbReference type="PROSITE" id="PS00676">
    <property type="entry name" value="SIGMA54_INTERACT_2"/>
    <property type="match status" value="1"/>
</dbReference>
<evidence type="ECO:0000313" key="9">
    <source>
        <dbReference type="EMBL" id="QDU68331.1"/>
    </source>
</evidence>
<dbReference type="PROSITE" id="PS50011">
    <property type="entry name" value="PROTEIN_KINASE_DOM"/>
    <property type="match status" value="1"/>
</dbReference>
<keyword evidence="3" id="KW-0805">Transcription regulation</keyword>
<dbReference type="PANTHER" id="PTHR32071:SF100">
    <property type="entry name" value="RESPONSE REGULATOR PROTEIN PILR"/>
    <property type="match status" value="1"/>
</dbReference>
<dbReference type="InterPro" id="IPR011009">
    <property type="entry name" value="Kinase-like_dom_sf"/>
</dbReference>
<feature type="compositionally biased region" description="Basic and acidic residues" evidence="6">
    <location>
        <begin position="1"/>
        <end position="15"/>
    </location>
</feature>
<dbReference type="Gene3D" id="1.10.8.60">
    <property type="match status" value="1"/>
</dbReference>
<dbReference type="SUPFAM" id="SSF55781">
    <property type="entry name" value="GAF domain-like"/>
    <property type="match status" value="1"/>
</dbReference>
<dbReference type="GO" id="GO:0005524">
    <property type="term" value="F:ATP binding"/>
    <property type="evidence" value="ECO:0007669"/>
    <property type="project" value="UniProtKB-KW"/>
</dbReference>
<dbReference type="Pfam" id="PF00069">
    <property type="entry name" value="Pkinase"/>
    <property type="match status" value="1"/>
</dbReference>
<dbReference type="InterPro" id="IPR025943">
    <property type="entry name" value="Sigma_54_int_dom_ATP-bd_2"/>
</dbReference>
<dbReference type="Pfam" id="PF02954">
    <property type="entry name" value="HTH_8"/>
    <property type="match status" value="1"/>
</dbReference>
<proteinExistence type="predicted"/>
<dbReference type="GO" id="GO:0006355">
    <property type="term" value="P:regulation of DNA-templated transcription"/>
    <property type="evidence" value="ECO:0007669"/>
    <property type="project" value="InterPro"/>
</dbReference>
<dbReference type="InterPro" id="IPR003593">
    <property type="entry name" value="AAA+_ATPase"/>
</dbReference>
<feature type="region of interest" description="Disordered" evidence="6">
    <location>
        <begin position="1"/>
        <end position="21"/>
    </location>
</feature>
<dbReference type="Gene3D" id="1.25.40.10">
    <property type="entry name" value="Tetratricopeptide repeat domain"/>
    <property type="match status" value="1"/>
</dbReference>
<dbReference type="PANTHER" id="PTHR32071">
    <property type="entry name" value="TRANSCRIPTIONAL REGULATORY PROTEIN"/>
    <property type="match status" value="1"/>
</dbReference>
<keyword evidence="10" id="KW-1185">Reference proteome</keyword>
<dbReference type="Gene3D" id="3.40.50.300">
    <property type="entry name" value="P-loop containing nucleotide triphosphate hydrolases"/>
    <property type="match status" value="1"/>
</dbReference>
<evidence type="ECO:0000256" key="5">
    <source>
        <dbReference type="ARBA" id="ARBA00023163"/>
    </source>
</evidence>
<evidence type="ECO:0000256" key="4">
    <source>
        <dbReference type="ARBA" id="ARBA00023125"/>
    </source>
</evidence>
<sequence>MAPDSHQPDPSREQPTEAAWPAGYTAVEPMARRDGAEVWRARRGSDEVALRLVSDSSLAEAAAELEVLSTLRLEGTARLVDHGRLEDGRTFLAREWIDGIPLEQWASGRTPEAIGRLLADLTDGLEALHRAGFAHGDLSAVNVLVTAGDRPVLVDFGLSGAIDAERAGVAATGTLYAIAPERLAGSPPSPAADLFALGALAHELLVPARRTAREFYSQFPSRPFLEASGTSVDDLPDWARETVEALVARRPEARPAGAAAVGRALRTRLGLEAGASILAPLRVPTSLGREAFLRWIVDGFEPAPHEALAIALPAGDDPRAVLEALRLRATIAGIELDALELSGELAALGNGAAMDHWAAGHASDLGRRWLAVSMDEPSALAAAAVDRLARSRKQSGGDARLLVVGTALGQGASGWRVEHAPAVRARELAEHLDDLLDAGSQERLERLADQLVRASKGAPAAIERLLRRAQHEGWIVDGGDRWRLRPGPLPDLARWSETDLDPPAEEGLREILLALAMVPGSCRLDALAQVVGAALSTVATRLAHLSSSRWVRWEGGEVALVRDVDAIGLLDRGRRQMIARRWSDVLDSQGASRAATWHLRWLARSVGQDDVLLAEWHEQLHELRDSGSPEFALAGLHVLESLAGDDAPADLAVERALCWAQLGDARQAADALGAYRPSDAPGQARGELARAQIARIVHDEPRASAHFDRAVELDPGVRLEAELGRVQMEFARGEDAALIERVDRLQRFDDGTGDRTAWRTWCDLGRLRAVARGRRGQVDAARSELDQWLAEACARGDDAAVGTLSMNLATIERRTGSHGRSIALFASAAAALRSAGRIANEANARGQLGGALREGGDLMAAEPELARALAVRERLGDEAGAATLRGLFALLTAERGHAGAAIADLERAVEGLSAGQRRLSAPLLLARSDLQRARIGRDPLGSSELSGEAAVDPRVFLDQGRAAALRGHTAEARAFVGRGAELARRLDQVPVEAEARFLARVLEGEAAVTDGVESDDRATGLLAEDLTLWNALVAGDVATLANLARQLASRGRDDRAARAWLAVAARSDDPELAEEAASQARDHLERCAVGLSQRERFALRRTLLNLPDPRPRDLDERSGSATDDEELEMEIMQLLALNHRLAGQEDLDGLLTEIVDSACQVTGAERGFLVLEEGGQLRLDAATEFARGDVAASDVSVSTSIVGEALASMKTLNVSNAADDPERGRAPSIVEHELRSILCAPFRATEDLRGVVVVDHRLRTGAFGPRAERLLGLLADQAALAVGQLRRREQIHDLNKRLSERVVRQERDLEAARKALQDRGLESPGSGLVGSSKSIETVRALISKAAPSGMPVLLRGESGTGKELAARAVHEQSERHAAAFVSENVAALPASLIESELFGYRRGAFTGADTDRAGLFERAHGGTLFLDEIGEMPLELQAKLLRVLETRRVRRLGDGDERSVDFRLVTATHRDLEAAVGAGSFRQDLYYRIGGIEVRLPSLAERAEDIPELVEHFLTLLAASTGERRHVSSAVLERLTRRPWPGNVRELRNEVRRLCVLSEGEIDDPSLVGEPTLGAAVIPATGPIPTMAEIERAAIERAVAQTGGDKREAARLLGISRAKVYQRIKEWREEVGGDASAID</sequence>
<dbReference type="Pfam" id="PF25601">
    <property type="entry name" value="AAA_lid_14"/>
    <property type="match status" value="1"/>
</dbReference>
<dbReference type="SMART" id="SM00220">
    <property type="entry name" value="S_TKc"/>
    <property type="match status" value="1"/>
</dbReference>
<dbReference type="InterPro" id="IPR000719">
    <property type="entry name" value="Prot_kinase_dom"/>
</dbReference>
<dbReference type="InterPro" id="IPR002197">
    <property type="entry name" value="HTH_Fis"/>
</dbReference>
<evidence type="ECO:0000259" key="8">
    <source>
        <dbReference type="PROSITE" id="PS50045"/>
    </source>
</evidence>
<dbReference type="SUPFAM" id="SSF56112">
    <property type="entry name" value="Protein kinase-like (PK-like)"/>
    <property type="match status" value="1"/>
</dbReference>
<dbReference type="InterPro" id="IPR003018">
    <property type="entry name" value="GAF"/>
</dbReference>
<organism evidence="9 10">
    <name type="scientific">Engelhardtia mirabilis</name>
    <dbReference type="NCBI Taxonomy" id="2528011"/>
    <lineage>
        <taxon>Bacteria</taxon>
        <taxon>Pseudomonadati</taxon>
        <taxon>Planctomycetota</taxon>
        <taxon>Planctomycetia</taxon>
        <taxon>Planctomycetia incertae sedis</taxon>
        <taxon>Engelhardtia</taxon>
    </lineage>
</organism>
<dbReference type="InterPro" id="IPR011990">
    <property type="entry name" value="TPR-like_helical_dom_sf"/>
</dbReference>
<dbReference type="SMART" id="SM00382">
    <property type="entry name" value="AAA"/>
    <property type="match status" value="1"/>
</dbReference>
<dbReference type="Proteomes" id="UP000316921">
    <property type="component" value="Chromosome"/>
</dbReference>
<dbReference type="InterPro" id="IPR058031">
    <property type="entry name" value="AAA_lid_NorR"/>
</dbReference>
<dbReference type="RefSeq" id="WP_145067251.1">
    <property type="nucleotide sequence ID" value="NZ_CP036287.1"/>
</dbReference>
<keyword evidence="4" id="KW-0238">DNA-binding</keyword>
<name>A0A518BMX1_9BACT</name>